<evidence type="ECO:0000256" key="3">
    <source>
        <dbReference type="ARBA" id="ARBA00004514"/>
    </source>
</evidence>
<dbReference type="GO" id="GO:0048846">
    <property type="term" value="P:axon extension involved in axon guidance"/>
    <property type="evidence" value="ECO:0007669"/>
    <property type="project" value="EnsemblMetazoa"/>
</dbReference>
<keyword evidence="12" id="KW-0472">Membrane</keyword>
<evidence type="ECO:0000313" key="21">
    <source>
        <dbReference type="Proteomes" id="UP000024404"/>
    </source>
</evidence>
<evidence type="ECO:0000256" key="6">
    <source>
        <dbReference type="ARBA" id="ARBA00022527"/>
    </source>
</evidence>
<evidence type="ECO:0000256" key="2">
    <source>
        <dbReference type="ARBA" id="ARBA00004434"/>
    </source>
</evidence>
<dbReference type="InterPro" id="IPR008271">
    <property type="entry name" value="Ser/Thr_kinase_AS"/>
</dbReference>
<keyword evidence="8" id="KW-0479">Metal-binding</keyword>
<keyword evidence="16" id="KW-0496">Mitochondrion</keyword>
<keyword evidence="7" id="KW-0808">Transferase</keyword>
<dbReference type="GO" id="GO:0007005">
    <property type="term" value="P:mitochondrion organization"/>
    <property type="evidence" value="ECO:0007669"/>
    <property type="project" value="EnsemblMetazoa"/>
</dbReference>
<keyword evidence="9" id="KW-0547">Nucleotide-binding</keyword>
<dbReference type="PROSITE" id="PS50011">
    <property type="entry name" value="PROTEIN_KINASE_DOM"/>
    <property type="match status" value="1"/>
</dbReference>
<dbReference type="InterPro" id="IPR011009">
    <property type="entry name" value="Kinase-like_dom_sf"/>
</dbReference>
<accession>A0A8R1TK74</accession>
<evidence type="ECO:0000256" key="10">
    <source>
        <dbReference type="ARBA" id="ARBA00022777"/>
    </source>
</evidence>
<dbReference type="SMART" id="SM00220">
    <property type="entry name" value="S_TKc"/>
    <property type="match status" value="1"/>
</dbReference>
<feature type="domain" description="Protein kinase" evidence="19">
    <location>
        <begin position="110"/>
        <end position="484"/>
    </location>
</feature>
<sequence>MRKFWLPLRRLLKRSGTVILRYGRPVLRSEVLGRGLTLWGRIIIRPLALTGYQKNWRSNSLLGISRRHTSLLKIHSNREVSERIKKLFLTNTRYNTGLRSTEIPNKLEDYEIGSNIACGCAAAVYEARIRTTEKAENFPSSICTNSSSTSSFLKRKQSATEDPVAAYPYALKIMYNYEFNASERYLWMDMGTELVPLIEKPPELIGYMANMSFLPHAHPNIVQMYKAFTDCMPILEDARRLYPEALPTADFHELIIDEPKTLFIVMRRQIICGTSVENNILIFRYRMTLREYVLTRKRNYWFGKVMFGQLLEAIVYLYNYRISHRDIKSDNILLDFDTDGKKFLLLLSNATIDDVPHLVLSDFGCALAVGTWKVKYDTDTVYLGGNLALRAPEIRRAQPAPNNWVDFRMADLWAAATIGYEIFTRTNPFYSRMKSDRYMEYELPPLPKKMDYSIKAVIWNMLQIDPNKRPHPSVAANVLGISLFRFGHDLRKLFDDCGFDETLFGGSIKDLRNAASKTLKVLEEKMTASLNDFTLLFAAETILAQNIHPNVISATELQLRATFLSRIDHEYVWTALSYFYNDNSVSENHPDVFSAKMGDSTFAPGSAMNSVNNLIST</sequence>
<dbReference type="GO" id="GO:0034599">
    <property type="term" value="P:cellular response to oxidative stress"/>
    <property type="evidence" value="ECO:0007669"/>
    <property type="project" value="EnsemblMetazoa"/>
</dbReference>
<evidence type="ECO:0000256" key="15">
    <source>
        <dbReference type="ARBA" id="ARBA00022946"/>
    </source>
</evidence>
<dbReference type="Gene3D" id="1.10.510.10">
    <property type="entry name" value="Transferase(Phosphotransferase) domain 1"/>
    <property type="match status" value="1"/>
</dbReference>
<comment type="catalytic activity">
    <reaction evidence="18">
        <text>L-seryl-[protein] + ATP = O-phospho-L-seryl-[protein] + ADP + H(+)</text>
        <dbReference type="Rhea" id="RHEA:17989"/>
        <dbReference type="Rhea" id="RHEA-COMP:9863"/>
        <dbReference type="Rhea" id="RHEA-COMP:11604"/>
        <dbReference type="ChEBI" id="CHEBI:15378"/>
        <dbReference type="ChEBI" id="CHEBI:29999"/>
        <dbReference type="ChEBI" id="CHEBI:30616"/>
        <dbReference type="ChEBI" id="CHEBI:83421"/>
        <dbReference type="ChEBI" id="CHEBI:456216"/>
        <dbReference type="EC" id="2.7.11.1"/>
    </reaction>
</comment>
<dbReference type="Pfam" id="PF00069">
    <property type="entry name" value="Pkinase"/>
    <property type="match status" value="1"/>
</dbReference>
<keyword evidence="6" id="KW-0723">Serine/threonine-protein kinase</keyword>
<keyword evidence="10" id="KW-0418">Kinase</keyword>
<keyword evidence="21" id="KW-1185">Reference proteome</keyword>
<comment type="cofactor">
    <cofactor evidence="1">
        <name>Mg(2+)</name>
        <dbReference type="ChEBI" id="CHEBI:18420"/>
    </cofactor>
</comment>
<reference evidence="20" key="2">
    <citation type="submission" date="2022-06" db="UniProtKB">
        <authorList>
            <consortium name="EnsemblMetazoa"/>
        </authorList>
    </citation>
    <scope>IDENTIFICATION</scope>
</reference>
<dbReference type="EnsemblMetazoa" id="OVOC11039.1">
    <property type="protein sequence ID" value="OVOC11039.1"/>
    <property type="gene ID" value="WBGene00247848"/>
</dbReference>
<evidence type="ECO:0000256" key="5">
    <source>
        <dbReference type="ARBA" id="ARBA00012513"/>
    </source>
</evidence>
<evidence type="ECO:0000256" key="7">
    <source>
        <dbReference type="ARBA" id="ARBA00022679"/>
    </source>
</evidence>
<keyword evidence="14" id="KW-0460">Magnesium</keyword>
<keyword evidence="15" id="KW-0809">Transit peptide</keyword>
<evidence type="ECO:0000256" key="18">
    <source>
        <dbReference type="ARBA" id="ARBA00048679"/>
    </source>
</evidence>
<dbReference type="GO" id="GO:0042981">
    <property type="term" value="P:regulation of apoptotic process"/>
    <property type="evidence" value="ECO:0007669"/>
    <property type="project" value="TreeGrafter"/>
</dbReference>
<dbReference type="OMA" id="QMYKAFT"/>
<keyword evidence="13" id="KW-0067">ATP-binding</keyword>
<keyword evidence="12" id="KW-0999">Mitochondrion inner membrane</keyword>
<evidence type="ECO:0000256" key="12">
    <source>
        <dbReference type="ARBA" id="ARBA00022792"/>
    </source>
</evidence>
<evidence type="ECO:0000256" key="8">
    <source>
        <dbReference type="ARBA" id="ARBA00022723"/>
    </source>
</evidence>
<evidence type="ECO:0000256" key="4">
    <source>
        <dbReference type="ARBA" id="ARBA00004572"/>
    </source>
</evidence>
<evidence type="ECO:0000313" key="20">
    <source>
        <dbReference type="EnsemblMetazoa" id="OVOC11039.1"/>
    </source>
</evidence>
<evidence type="ECO:0000256" key="16">
    <source>
        <dbReference type="ARBA" id="ARBA00023128"/>
    </source>
</evidence>
<dbReference type="GO" id="GO:0005741">
    <property type="term" value="C:mitochondrial outer membrane"/>
    <property type="evidence" value="ECO:0007669"/>
    <property type="project" value="UniProtKB-SubCell"/>
</dbReference>
<dbReference type="GO" id="GO:0034976">
    <property type="term" value="P:response to endoplasmic reticulum stress"/>
    <property type="evidence" value="ECO:0007669"/>
    <property type="project" value="EnsemblMetazoa"/>
</dbReference>
<dbReference type="SUPFAM" id="SSF56112">
    <property type="entry name" value="Protein kinase-like (PK-like)"/>
    <property type="match status" value="1"/>
</dbReference>
<reference evidence="21" key="1">
    <citation type="submission" date="2013-10" db="EMBL/GenBank/DDBJ databases">
        <title>Genome sequencing of Onchocerca volvulus.</title>
        <authorList>
            <person name="Cotton J."/>
            <person name="Tsai J."/>
            <person name="Stanley E."/>
            <person name="Tracey A."/>
            <person name="Holroyd N."/>
            <person name="Lustigman S."/>
            <person name="Berriman M."/>
        </authorList>
    </citation>
    <scope>NUCLEOTIDE SEQUENCE</scope>
</reference>
<evidence type="ECO:0000256" key="9">
    <source>
        <dbReference type="ARBA" id="ARBA00022741"/>
    </source>
</evidence>
<proteinExistence type="predicted"/>
<dbReference type="EC" id="2.7.11.1" evidence="5"/>
<dbReference type="GO" id="GO:0000423">
    <property type="term" value="P:mitophagy"/>
    <property type="evidence" value="ECO:0007669"/>
    <property type="project" value="EnsemblMetazoa"/>
</dbReference>
<dbReference type="GO" id="GO:0005524">
    <property type="term" value="F:ATP binding"/>
    <property type="evidence" value="ECO:0007669"/>
    <property type="project" value="UniProtKB-KW"/>
</dbReference>
<evidence type="ECO:0000256" key="17">
    <source>
        <dbReference type="ARBA" id="ARBA00047899"/>
    </source>
</evidence>
<dbReference type="EMBL" id="CMVM020000346">
    <property type="status" value="NOT_ANNOTATED_CDS"/>
    <property type="molecule type" value="Genomic_DNA"/>
</dbReference>
<dbReference type="PANTHER" id="PTHR22972:SF7">
    <property type="entry name" value="SERINE_THREONINE-PROTEIN KINASE PINK1, MITOCHONDRIAL"/>
    <property type="match status" value="1"/>
</dbReference>
<protein>
    <recommendedName>
        <fullName evidence="5">non-specific serine/threonine protein kinase</fullName>
        <ecNumber evidence="5">2.7.11.1</ecNumber>
    </recommendedName>
</protein>
<evidence type="ECO:0000256" key="13">
    <source>
        <dbReference type="ARBA" id="ARBA00022840"/>
    </source>
</evidence>
<dbReference type="Proteomes" id="UP000024404">
    <property type="component" value="Unassembled WGS sequence"/>
</dbReference>
<comment type="catalytic activity">
    <reaction evidence="17">
        <text>L-threonyl-[protein] + ATP = O-phospho-L-threonyl-[protein] + ADP + H(+)</text>
        <dbReference type="Rhea" id="RHEA:46608"/>
        <dbReference type="Rhea" id="RHEA-COMP:11060"/>
        <dbReference type="Rhea" id="RHEA-COMP:11605"/>
        <dbReference type="ChEBI" id="CHEBI:15378"/>
        <dbReference type="ChEBI" id="CHEBI:30013"/>
        <dbReference type="ChEBI" id="CHEBI:30616"/>
        <dbReference type="ChEBI" id="CHEBI:61977"/>
        <dbReference type="ChEBI" id="CHEBI:456216"/>
        <dbReference type="EC" id="2.7.11.1"/>
    </reaction>
</comment>
<keyword evidence="11" id="KW-1000">Mitochondrion outer membrane</keyword>
<comment type="subcellular location">
    <subcellularLocation>
        <location evidence="3">Cytoplasm</location>
        <location evidence="3">Cytosol</location>
    </subcellularLocation>
    <subcellularLocation>
        <location evidence="2">Mitochondrion inner membrane</location>
        <topology evidence="2">Single-pass membrane protein</topology>
    </subcellularLocation>
    <subcellularLocation>
        <location evidence="4">Mitochondrion outer membrane</location>
        <topology evidence="4">Single-pass membrane protein</topology>
    </subcellularLocation>
</comment>
<dbReference type="InterPro" id="IPR051511">
    <property type="entry name" value="MitoQC_Scaffold_Kinases"/>
</dbReference>
<dbReference type="GO" id="GO:0005829">
    <property type="term" value="C:cytosol"/>
    <property type="evidence" value="ECO:0007669"/>
    <property type="project" value="UniProtKB-SubCell"/>
</dbReference>
<evidence type="ECO:0000256" key="1">
    <source>
        <dbReference type="ARBA" id="ARBA00001946"/>
    </source>
</evidence>
<dbReference type="PANTHER" id="PTHR22972">
    <property type="entry name" value="SERINE/THREONINE PROTEIN KINASE"/>
    <property type="match status" value="1"/>
</dbReference>
<evidence type="ECO:0000256" key="11">
    <source>
        <dbReference type="ARBA" id="ARBA00022787"/>
    </source>
</evidence>
<evidence type="ECO:0000256" key="14">
    <source>
        <dbReference type="ARBA" id="ARBA00022842"/>
    </source>
</evidence>
<dbReference type="InterPro" id="IPR000719">
    <property type="entry name" value="Prot_kinase_dom"/>
</dbReference>
<name>A0A8R1TK74_ONCVO</name>
<dbReference type="GO" id="GO:0005743">
    <property type="term" value="C:mitochondrial inner membrane"/>
    <property type="evidence" value="ECO:0007669"/>
    <property type="project" value="UniProtKB-SubCell"/>
</dbReference>
<dbReference type="GO" id="GO:0004674">
    <property type="term" value="F:protein serine/threonine kinase activity"/>
    <property type="evidence" value="ECO:0007669"/>
    <property type="project" value="UniProtKB-KW"/>
</dbReference>
<dbReference type="AlphaFoldDB" id="A0A8R1TK74"/>
<dbReference type="GO" id="GO:0090141">
    <property type="term" value="P:positive regulation of mitochondrial fission"/>
    <property type="evidence" value="ECO:0007669"/>
    <property type="project" value="TreeGrafter"/>
</dbReference>
<dbReference type="GO" id="GO:0031398">
    <property type="term" value="P:positive regulation of protein ubiquitination"/>
    <property type="evidence" value="ECO:0007669"/>
    <property type="project" value="EnsemblMetazoa"/>
</dbReference>
<organism evidence="20 21">
    <name type="scientific">Onchocerca volvulus</name>
    <dbReference type="NCBI Taxonomy" id="6282"/>
    <lineage>
        <taxon>Eukaryota</taxon>
        <taxon>Metazoa</taxon>
        <taxon>Ecdysozoa</taxon>
        <taxon>Nematoda</taxon>
        <taxon>Chromadorea</taxon>
        <taxon>Rhabditida</taxon>
        <taxon>Spirurina</taxon>
        <taxon>Spiruromorpha</taxon>
        <taxon>Filarioidea</taxon>
        <taxon>Onchocercidae</taxon>
        <taxon>Onchocerca</taxon>
    </lineage>
</organism>
<dbReference type="GO" id="GO:0046872">
    <property type="term" value="F:metal ion binding"/>
    <property type="evidence" value="ECO:0007669"/>
    <property type="project" value="UniProtKB-KW"/>
</dbReference>
<evidence type="ECO:0000259" key="19">
    <source>
        <dbReference type="PROSITE" id="PS50011"/>
    </source>
</evidence>
<dbReference type="PROSITE" id="PS00108">
    <property type="entry name" value="PROTEIN_KINASE_ST"/>
    <property type="match status" value="1"/>
</dbReference>